<dbReference type="PANTHER" id="PTHR30093">
    <property type="entry name" value="GENERAL SECRETION PATHWAY PROTEIN G"/>
    <property type="match status" value="1"/>
</dbReference>
<dbReference type="EMBL" id="SACM01000001">
    <property type="protein sequence ID" value="RVT88378.1"/>
    <property type="molecule type" value="Genomic_DNA"/>
</dbReference>
<dbReference type="AlphaFoldDB" id="A0A437LSM9"/>
<dbReference type="PROSITE" id="PS00409">
    <property type="entry name" value="PROKAR_NTER_METHYL"/>
    <property type="match status" value="1"/>
</dbReference>
<organism evidence="2 3">
    <name type="scientific">Inhella crocodyli</name>
    <dbReference type="NCBI Taxonomy" id="2499851"/>
    <lineage>
        <taxon>Bacteria</taxon>
        <taxon>Pseudomonadati</taxon>
        <taxon>Pseudomonadota</taxon>
        <taxon>Betaproteobacteria</taxon>
        <taxon>Burkholderiales</taxon>
        <taxon>Sphaerotilaceae</taxon>
        <taxon>Inhella</taxon>
    </lineage>
</organism>
<sequence length="137" mass="13504">MNRRQSGFTLIELIVVIVILGILAAVALPRFVDLSDSAEDAAVKGVAGALGSGSVLNHSNNLLVDAGLASAGTLVTVNNCPAVASTLTSGLPSSDYVITAGTGTTISGGGIASEGGTSTCTVTYKGKSATFVAYGVQ</sequence>
<name>A0A437LSM9_9BURK</name>
<evidence type="ECO:0000256" key="1">
    <source>
        <dbReference type="SAM" id="Phobius"/>
    </source>
</evidence>
<reference evidence="2 3" key="1">
    <citation type="submission" date="2019-01" db="EMBL/GenBank/DDBJ databases">
        <authorList>
            <person name="Chen W.-M."/>
        </authorList>
    </citation>
    <scope>NUCLEOTIDE SEQUENCE [LARGE SCALE GENOMIC DNA]</scope>
    <source>
        <strain evidence="2 3">CCP-18</strain>
    </source>
</reference>
<evidence type="ECO:0000313" key="3">
    <source>
        <dbReference type="Proteomes" id="UP000288587"/>
    </source>
</evidence>
<dbReference type="SUPFAM" id="SSF54523">
    <property type="entry name" value="Pili subunits"/>
    <property type="match status" value="1"/>
</dbReference>
<dbReference type="InterPro" id="IPR012902">
    <property type="entry name" value="N_methyl_site"/>
</dbReference>
<keyword evidence="1" id="KW-0812">Transmembrane</keyword>
<dbReference type="Gene3D" id="3.30.700.10">
    <property type="entry name" value="Glycoprotein, Type 4 Pilin"/>
    <property type="match status" value="1"/>
</dbReference>
<keyword evidence="1" id="KW-0472">Membrane</keyword>
<feature type="transmembrane region" description="Helical" evidence="1">
    <location>
        <begin position="7"/>
        <end position="28"/>
    </location>
</feature>
<accession>A0A437LSM9</accession>
<protein>
    <submittedName>
        <fullName evidence="2">Type II secretion system protein</fullName>
    </submittedName>
</protein>
<dbReference type="PANTHER" id="PTHR30093:SF46">
    <property type="entry name" value="MSHA MINOR PILIN PROTEIN MSHB"/>
    <property type="match status" value="1"/>
</dbReference>
<proteinExistence type="predicted"/>
<gene>
    <name evidence="2" type="ORF">EOD73_05195</name>
</gene>
<dbReference type="RefSeq" id="WP_127681494.1">
    <property type="nucleotide sequence ID" value="NZ_SACM01000001.1"/>
</dbReference>
<dbReference type="NCBIfam" id="TIGR02532">
    <property type="entry name" value="IV_pilin_GFxxxE"/>
    <property type="match status" value="1"/>
</dbReference>
<keyword evidence="1" id="KW-1133">Transmembrane helix</keyword>
<keyword evidence="3" id="KW-1185">Reference proteome</keyword>
<evidence type="ECO:0000313" key="2">
    <source>
        <dbReference type="EMBL" id="RVT88378.1"/>
    </source>
</evidence>
<dbReference type="Pfam" id="PF07963">
    <property type="entry name" value="N_methyl"/>
    <property type="match status" value="1"/>
</dbReference>
<dbReference type="Proteomes" id="UP000288587">
    <property type="component" value="Unassembled WGS sequence"/>
</dbReference>
<dbReference type="InterPro" id="IPR045584">
    <property type="entry name" value="Pilin-like"/>
</dbReference>
<comment type="caution">
    <text evidence="2">The sequence shown here is derived from an EMBL/GenBank/DDBJ whole genome shotgun (WGS) entry which is preliminary data.</text>
</comment>